<dbReference type="PANTHER" id="PTHR36928">
    <property type="entry name" value="PHOSPHATASE YCDX-RELATED"/>
    <property type="match status" value="1"/>
</dbReference>
<dbReference type="OrthoDB" id="9808747at2"/>
<organism evidence="2 3">
    <name type="scientific">Enterocloster asparagiformis</name>
    <dbReference type="NCBI Taxonomy" id="333367"/>
    <lineage>
        <taxon>Bacteria</taxon>
        <taxon>Bacillati</taxon>
        <taxon>Bacillota</taxon>
        <taxon>Clostridia</taxon>
        <taxon>Lachnospirales</taxon>
        <taxon>Lachnospiraceae</taxon>
        <taxon>Enterocloster</taxon>
    </lineage>
</organism>
<evidence type="ECO:0000313" key="2">
    <source>
        <dbReference type="EMBL" id="RGX26035.1"/>
    </source>
</evidence>
<evidence type="ECO:0000259" key="1">
    <source>
        <dbReference type="SMART" id="SM00481"/>
    </source>
</evidence>
<gene>
    <name evidence="2" type="ORF">DWV29_20205</name>
</gene>
<evidence type="ECO:0000313" key="3">
    <source>
        <dbReference type="Proteomes" id="UP000283880"/>
    </source>
</evidence>
<dbReference type="CDD" id="cd07437">
    <property type="entry name" value="PHP_HisPPase_Ycdx_like"/>
    <property type="match status" value="1"/>
</dbReference>
<dbReference type="GO" id="GO:0042578">
    <property type="term" value="F:phosphoric ester hydrolase activity"/>
    <property type="evidence" value="ECO:0007669"/>
    <property type="project" value="TreeGrafter"/>
</dbReference>
<dbReference type="NCBIfam" id="NF006702">
    <property type="entry name" value="PRK09248.1"/>
    <property type="match status" value="1"/>
</dbReference>
<reference evidence="2 3" key="1">
    <citation type="submission" date="2018-08" db="EMBL/GenBank/DDBJ databases">
        <title>A genome reference for cultivated species of the human gut microbiota.</title>
        <authorList>
            <person name="Zou Y."/>
            <person name="Xue W."/>
            <person name="Luo G."/>
        </authorList>
    </citation>
    <scope>NUCLEOTIDE SEQUENCE [LARGE SCALE GENOMIC DNA]</scope>
    <source>
        <strain evidence="2 3">AF04-15</strain>
    </source>
</reference>
<dbReference type="Proteomes" id="UP000283880">
    <property type="component" value="Unassembled WGS sequence"/>
</dbReference>
<dbReference type="GO" id="GO:0008270">
    <property type="term" value="F:zinc ion binding"/>
    <property type="evidence" value="ECO:0007669"/>
    <property type="project" value="TreeGrafter"/>
</dbReference>
<comment type="caution">
    <text evidence="2">The sequence shown here is derived from an EMBL/GenBank/DDBJ whole genome shotgun (WGS) entry which is preliminary data.</text>
</comment>
<dbReference type="InterPro" id="IPR004013">
    <property type="entry name" value="PHP_dom"/>
</dbReference>
<dbReference type="GO" id="GO:0005829">
    <property type="term" value="C:cytosol"/>
    <property type="evidence" value="ECO:0007669"/>
    <property type="project" value="TreeGrafter"/>
</dbReference>
<dbReference type="InterPro" id="IPR016195">
    <property type="entry name" value="Pol/histidinol_Pase-like"/>
</dbReference>
<sequence length="258" mass="29108">MKRFKFETKDKIHNKKEERMVTAVETHYHTIASGHAYSTVLEGVMYAKKYGMKGLAVTDHGPAMPGAPHIWHFGNQSAIGKEVDGIRIFRGAEANIMDYDGGLDITEEFLKKLDWVIASYHVGCCPPSSVEDHTRGYLKVLENPYVDALGHSGNDDYVYDYETVVREVKRLGKVMEINNHSPIGRPGSGERCPVIARLCARYEVPVVISTDAHFAAKIGQADWAFEMLESVGYPKELILNRDLETFERYLAGRPRMQK</sequence>
<name>A0A413FAV6_9FIRM</name>
<dbReference type="EMBL" id="QSBM01000017">
    <property type="protein sequence ID" value="RGX26035.1"/>
    <property type="molecule type" value="Genomic_DNA"/>
</dbReference>
<dbReference type="Pfam" id="PF02811">
    <property type="entry name" value="PHP"/>
    <property type="match status" value="1"/>
</dbReference>
<protein>
    <submittedName>
        <fullName evidence="2">Phosphatase</fullName>
    </submittedName>
</protein>
<dbReference type="Gene3D" id="3.20.20.140">
    <property type="entry name" value="Metal-dependent hydrolases"/>
    <property type="match status" value="1"/>
</dbReference>
<dbReference type="PANTHER" id="PTHR36928:SF1">
    <property type="entry name" value="PHOSPHATASE YCDX-RELATED"/>
    <property type="match status" value="1"/>
</dbReference>
<dbReference type="InterPro" id="IPR003141">
    <property type="entry name" value="Pol/His_phosphatase_N"/>
</dbReference>
<dbReference type="InterPro" id="IPR050243">
    <property type="entry name" value="PHP_phosphatase"/>
</dbReference>
<proteinExistence type="predicted"/>
<dbReference type="AlphaFoldDB" id="A0A413FAV6"/>
<accession>A0A413FAV6</accession>
<dbReference type="SMART" id="SM00481">
    <property type="entry name" value="POLIIIAc"/>
    <property type="match status" value="1"/>
</dbReference>
<dbReference type="SUPFAM" id="SSF89550">
    <property type="entry name" value="PHP domain-like"/>
    <property type="match status" value="1"/>
</dbReference>
<feature type="domain" description="Polymerase/histidinol phosphatase N-terminal" evidence="1">
    <location>
        <begin position="24"/>
        <end position="98"/>
    </location>
</feature>